<reference evidence="3" key="1">
    <citation type="submission" date="2021-12" db="EMBL/GenBank/DDBJ databases">
        <authorList>
            <person name="Zaccaron A."/>
            <person name="Stergiopoulos I."/>
        </authorList>
    </citation>
    <scope>NUCLEOTIDE SEQUENCE</scope>
    <source>
        <strain evidence="3">Race5_Kim</strain>
    </source>
</reference>
<dbReference type="AlphaFoldDB" id="A0A9Q8L8S3"/>
<dbReference type="PANTHER" id="PTHR23246">
    <property type="entry name" value="NEW-GLUE PROTEIN"/>
    <property type="match status" value="1"/>
</dbReference>
<feature type="region of interest" description="Disordered" evidence="1">
    <location>
        <begin position="1"/>
        <end position="33"/>
    </location>
</feature>
<dbReference type="InterPro" id="IPR009057">
    <property type="entry name" value="Homeodomain-like_sf"/>
</dbReference>
<dbReference type="InterPro" id="IPR001005">
    <property type="entry name" value="SANT/Myb"/>
</dbReference>
<dbReference type="CDD" id="cd00167">
    <property type="entry name" value="SANT"/>
    <property type="match status" value="1"/>
</dbReference>
<gene>
    <name evidence="3" type="ORF">CLAFUR5_01136</name>
</gene>
<dbReference type="RefSeq" id="XP_047757314.1">
    <property type="nucleotide sequence ID" value="XM_047900284.1"/>
</dbReference>
<dbReference type="Gene3D" id="1.10.10.60">
    <property type="entry name" value="Homeodomain-like"/>
    <property type="match status" value="1"/>
</dbReference>
<accession>A0A9Q8L8S3</accession>
<evidence type="ECO:0000313" key="4">
    <source>
        <dbReference type="Proteomes" id="UP000756132"/>
    </source>
</evidence>
<feature type="domain" description="Myb-like" evidence="2">
    <location>
        <begin position="34"/>
        <end position="84"/>
    </location>
</feature>
<dbReference type="KEGG" id="ffu:CLAFUR5_01136"/>
<dbReference type="PANTHER" id="PTHR23246:SF13">
    <property type="entry name" value="GH12359P"/>
    <property type="match status" value="1"/>
</dbReference>
<dbReference type="Proteomes" id="UP000756132">
    <property type="component" value="Chromosome 1"/>
</dbReference>
<reference evidence="3" key="2">
    <citation type="journal article" date="2022" name="Microb. Genom.">
        <title>A chromosome-scale genome assembly of the tomato pathogen Cladosporium fulvum reveals a compartmentalized genome architecture and the presence of a dispensable chromosome.</title>
        <authorList>
            <person name="Zaccaron A.Z."/>
            <person name="Chen L.H."/>
            <person name="Samaras A."/>
            <person name="Stergiopoulos I."/>
        </authorList>
    </citation>
    <scope>NUCLEOTIDE SEQUENCE</scope>
    <source>
        <strain evidence="3">Race5_Kim</strain>
    </source>
</reference>
<dbReference type="Pfam" id="PF13921">
    <property type="entry name" value="Myb_DNA-bind_6"/>
    <property type="match status" value="1"/>
</dbReference>
<dbReference type="GeneID" id="71981014"/>
<dbReference type="OrthoDB" id="4151352at2759"/>
<evidence type="ECO:0000256" key="1">
    <source>
        <dbReference type="SAM" id="MobiDB-lite"/>
    </source>
</evidence>
<feature type="region of interest" description="Disordered" evidence="1">
    <location>
        <begin position="139"/>
        <end position="216"/>
    </location>
</feature>
<dbReference type="SUPFAM" id="SSF46689">
    <property type="entry name" value="Homeodomain-like"/>
    <property type="match status" value="1"/>
</dbReference>
<feature type="compositionally biased region" description="Polar residues" evidence="1">
    <location>
        <begin position="19"/>
        <end position="33"/>
    </location>
</feature>
<keyword evidence="4" id="KW-1185">Reference proteome</keyword>
<sequence length="286" mass="31967">MQSCSTIPIMPKQTRHSMPRQTTPSAPYSTSMRNSQRNAAIWSSTDDEILLQARASGLNWQPIASRHFPNKTANACRKRHERLIERRHVDDWDTHKLELLAQEYMACRREMWEVLASRLGERWAVVEAKCMEKGLRTLQTASRTAQRKATADSQSFEDAGTSDHHSDSGIGLGSDAETEVGVPAGSYHKPSSSWPQDTAHQPHTEHVRSRSLPQLLPLYQPPPPIIQRRTFEGRAITISPQDASFQGALAHSVPHPRVRMAEEGSAYSRSFPIEGQEGHGDDGVCC</sequence>
<evidence type="ECO:0000313" key="3">
    <source>
        <dbReference type="EMBL" id="UJO12948.1"/>
    </source>
</evidence>
<feature type="compositionally biased region" description="Polar residues" evidence="1">
    <location>
        <begin position="189"/>
        <end position="199"/>
    </location>
</feature>
<dbReference type="InterPro" id="IPR053095">
    <property type="entry name" value="Actin-binding/GATA_Znf"/>
</dbReference>
<dbReference type="PROSITE" id="PS50090">
    <property type="entry name" value="MYB_LIKE"/>
    <property type="match status" value="1"/>
</dbReference>
<proteinExistence type="predicted"/>
<organism evidence="3 4">
    <name type="scientific">Passalora fulva</name>
    <name type="common">Tomato leaf mold</name>
    <name type="synonym">Cladosporium fulvum</name>
    <dbReference type="NCBI Taxonomy" id="5499"/>
    <lineage>
        <taxon>Eukaryota</taxon>
        <taxon>Fungi</taxon>
        <taxon>Dikarya</taxon>
        <taxon>Ascomycota</taxon>
        <taxon>Pezizomycotina</taxon>
        <taxon>Dothideomycetes</taxon>
        <taxon>Dothideomycetidae</taxon>
        <taxon>Mycosphaerellales</taxon>
        <taxon>Mycosphaerellaceae</taxon>
        <taxon>Fulvia</taxon>
    </lineage>
</organism>
<protein>
    <recommendedName>
        <fullName evidence="2">Myb-like domain-containing protein</fullName>
    </recommendedName>
</protein>
<evidence type="ECO:0000259" key="2">
    <source>
        <dbReference type="PROSITE" id="PS50090"/>
    </source>
</evidence>
<name>A0A9Q8L8S3_PASFU</name>
<dbReference type="EMBL" id="CP090163">
    <property type="protein sequence ID" value="UJO12948.1"/>
    <property type="molecule type" value="Genomic_DNA"/>
</dbReference>